<evidence type="ECO:0000313" key="1">
    <source>
        <dbReference type="EMBL" id="MFC6322708.1"/>
    </source>
</evidence>
<name>A0ABW1UW48_9LACO</name>
<dbReference type="Proteomes" id="UP001596186">
    <property type="component" value="Unassembled WGS sequence"/>
</dbReference>
<protein>
    <submittedName>
        <fullName evidence="1">Uncharacterized protein</fullName>
    </submittedName>
</protein>
<comment type="caution">
    <text evidence="1">The sequence shown here is derived from an EMBL/GenBank/DDBJ whole genome shotgun (WGS) entry which is preliminary data.</text>
</comment>
<proteinExistence type="predicted"/>
<evidence type="ECO:0000313" key="2">
    <source>
        <dbReference type="Proteomes" id="UP001596186"/>
    </source>
</evidence>
<accession>A0ABW1UW48</accession>
<reference evidence="2" key="1">
    <citation type="journal article" date="2019" name="Int. J. Syst. Evol. Microbiol.">
        <title>The Global Catalogue of Microorganisms (GCM) 10K type strain sequencing project: providing services to taxonomists for standard genome sequencing and annotation.</title>
        <authorList>
            <consortium name="The Broad Institute Genomics Platform"/>
            <consortium name="The Broad Institute Genome Sequencing Center for Infectious Disease"/>
            <person name="Wu L."/>
            <person name="Ma J."/>
        </authorList>
    </citation>
    <scope>NUCLEOTIDE SEQUENCE [LARGE SCALE GENOMIC DNA]</scope>
    <source>
        <strain evidence="2">CCM 8895</strain>
    </source>
</reference>
<keyword evidence="2" id="KW-1185">Reference proteome</keyword>
<dbReference type="EMBL" id="JBHSSN010000004">
    <property type="protein sequence ID" value="MFC6322708.1"/>
    <property type="molecule type" value="Genomic_DNA"/>
</dbReference>
<sequence>MVSFNSDNSVSPVTNRALQSLTPWVSDMQRRATDGGWYFRVSTNEWVNSEYVPSYEFLNQ</sequence>
<dbReference type="RefSeq" id="WP_125593247.1">
    <property type="nucleotide sequence ID" value="NZ_JBHSSN010000004.1"/>
</dbReference>
<gene>
    <name evidence="1" type="ORF">ACFP1F_02855</name>
</gene>
<organism evidence="1 2">
    <name type="scientific">Companilactobacillus baiquanensis</name>
    <dbReference type="NCBI Taxonomy" id="2486005"/>
    <lineage>
        <taxon>Bacteria</taxon>
        <taxon>Bacillati</taxon>
        <taxon>Bacillota</taxon>
        <taxon>Bacilli</taxon>
        <taxon>Lactobacillales</taxon>
        <taxon>Lactobacillaceae</taxon>
        <taxon>Companilactobacillus</taxon>
    </lineage>
</organism>